<dbReference type="SMART" id="SM00360">
    <property type="entry name" value="RRM"/>
    <property type="match status" value="2"/>
</dbReference>
<evidence type="ECO:0000256" key="2">
    <source>
        <dbReference type="SAM" id="MobiDB-lite"/>
    </source>
</evidence>
<feature type="region of interest" description="Disordered" evidence="2">
    <location>
        <begin position="262"/>
        <end position="318"/>
    </location>
</feature>
<organism evidence="4 5">
    <name type="scientific">Pyricularia grisea</name>
    <name type="common">Crabgrass-specific blast fungus</name>
    <name type="synonym">Magnaporthe grisea</name>
    <dbReference type="NCBI Taxonomy" id="148305"/>
    <lineage>
        <taxon>Eukaryota</taxon>
        <taxon>Fungi</taxon>
        <taxon>Dikarya</taxon>
        <taxon>Ascomycota</taxon>
        <taxon>Pezizomycotina</taxon>
        <taxon>Sordariomycetes</taxon>
        <taxon>Sordariomycetidae</taxon>
        <taxon>Magnaporthales</taxon>
        <taxon>Pyriculariaceae</taxon>
        <taxon>Pyricularia</taxon>
    </lineage>
</organism>
<keyword evidence="4" id="KW-1185">Reference proteome</keyword>
<evidence type="ECO:0000313" key="4">
    <source>
        <dbReference type="Proteomes" id="UP000515153"/>
    </source>
</evidence>
<reference evidence="5" key="1">
    <citation type="journal article" date="2019" name="Mol. Biol. Evol.">
        <title>Blast fungal genomes show frequent chromosomal changes, gene gains and losses, and effector gene turnover.</title>
        <authorList>
            <person name="Gomez Luciano L.B."/>
            <person name="Jason Tsai I."/>
            <person name="Chuma I."/>
            <person name="Tosa Y."/>
            <person name="Chen Y.H."/>
            <person name="Li J.Y."/>
            <person name="Li M.Y."/>
            <person name="Jade Lu M.Y."/>
            <person name="Nakayashiki H."/>
            <person name="Li W.H."/>
        </authorList>
    </citation>
    <scope>NUCLEOTIDE SEQUENCE</scope>
    <source>
        <strain evidence="5">NI907</strain>
    </source>
</reference>
<name>A0A6P8ARC2_PYRGI</name>
<dbReference type="AlphaFoldDB" id="A0A6P8ARC2"/>
<reference evidence="5" key="2">
    <citation type="submission" date="2019-10" db="EMBL/GenBank/DDBJ databases">
        <authorList>
            <consortium name="NCBI Genome Project"/>
        </authorList>
    </citation>
    <scope>NUCLEOTIDE SEQUENCE</scope>
    <source>
        <strain evidence="5">NI907</strain>
    </source>
</reference>
<keyword evidence="1" id="KW-0694">RNA-binding</keyword>
<feature type="compositionally biased region" description="Polar residues" evidence="2">
    <location>
        <begin position="306"/>
        <end position="318"/>
    </location>
</feature>
<dbReference type="GO" id="GO:0005634">
    <property type="term" value="C:nucleus"/>
    <property type="evidence" value="ECO:0007669"/>
    <property type="project" value="InterPro"/>
</dbReference>
<dbReference type="Pfam" id="PF00076">
    <property type="entry name" value="RRM_1"/>
    <property type="match status" value="1"/>
</dbReference>
<dbReference type="KEGG" id="pgri:PgNI_09961"/>
<dbReference type="PANTHER" id="PTHR48036">
    <property type="entry name" value="SPLICING FACTOR (PAD-1), PUTATIVE (AFU_ORTHOLOGUE AFUA_1G15810)-RELATED"/>
    <property type="match status" value="1"/>
</dbReference>
<reference evidence="5" key="3">
    <citation type="submission" date="2025-08" db="UniProtKB">
        <authorList>
            <consortium name="RefSeq"/>
        </authorList>
    </citation>
    <scope>IDENTIFICATION</scope>
    <source>
        <strain evidence="5">NI907</strain>
    </source>
</reference>
<evidence type="ECO:0000313" key="5">
    <source>
        <dbReference type="RefSeq" id="XP_030977450.1"/>
    </source>
</evidence>
<dbReference type="CDD" id="cd00590">
    <property type="entry name" value="RRM_SF"/>
    <property type="match status" value="1"/>
</dbReference>
<dbReference type="InterPro" id="IPR035979">
    <property type="entry name" value="RBD_domain_sf"/>
</dbReference>
<dbReference type="OrthoDB" id="272703at2759"/>
<dbReference type="InterPro" id="IPR000504">
    <property type="entry name" value="RRM_dom"/>
</dbReference>
<sequence>MGSEQPAALLEGRRIYLGNLLYVVQPVEVEDALVKNGFGTYQDIHISVDPVTARNPGYCFVDFPDRATAERALTSLHASIRGRPLKVGPCEPKQNARGGNNRWKNSNESSRAEPAFKRWGNWSGQRTSSSRDADEEGNGVTIGMMEQRGIEQGPYGAIKHFNQFLTTGGRRLYVGGLGKMIDQQHNQDEVREILAGLNPIAISKRITPHPSTESMPGKHHYCFVDFATAQEAYAAAEATNGRFWAGGRLRVSIAKDVPDRLRKRGAPAEDNAVWRKKVAQDDPLPAGQQSSWRRRSTNDHNGGGTSQRIGSLESASWR</sequence>
<dbReference type="InterPro" id="IPR006509">
    <property type="entry name" value="RBM39_SF"/>
</dbReference>
<gene>
    <name evidence="5" type="ORF">PgNI_09961</name>
</gene>
<dbReference type="Gene3D" id="3.30.70.330">
    <property type="match status" value="2"/>
</dbReference>
<dbReference type="SUPFAM" id="SSF54928">
    <property type="entry name" value="RNA-binding domain, RBD"/>
    <property type="match status" value="1"/>
</dbReference>
<dbReference type="PROSITE" id="PS50102">
    <property type="entry name" value="RRM"/>
    <property type="match status" value="2"/>
</dbReference>
<dbReference type="Proteomes" id="UP000515153">
    <property type="component" value="Unplaced"/>
</dbReference>
<evidence type="ECO:0000256" key="1">
    <source>
        <dbReference type="PROSITE-ProRule" id="PRU00176"/>
    </source>
</evidence>
<dbReference type="GO" id="GO:0006397">
    <property type="term" value="P:mRNA processing"/>
    <property type="evidence" value="ECO:0007669"/>
    <property type="project" value="InterPro"/>
</dbReference>
<feature type="domain" description="RRM" evidence="3">
    <location>
        <begin position="170"/>
        <end position="256"/>
    </location>
</feature>
<proteinExistence type="predicted"/>
<dbReference type="InterPro" id="IPR012677">
    <property type="entry name" value="Nucleotide-bd_a/b_plait_sf"/>
</dbReference>
<evidence type="ECO:0000259" key="3">
    <source>
        <dbReference type="PROSITE" id="PS50102"/>
    </source>
</evidence>
<protein>
    <recommendedName>
        <fullName evidence="3">RRM domain-containing protein</fullName>
    </recommendedName>
</protein>
<dbReference type="RefSeq" id="XP_030977450.1">
    <property type="nucleotide sequence ID" value="XM_031129942.1"/>
</dbReference>
<dbReference type="GeneID" id="41964850"/>
<accession>A0A6P8ARC2</accession>
<dbReference type="GO" id="GO:0003723">
    <property type="term" value="F:RNA binding"/>
    <property type="evidence" value="ECO:0007669"/>
    <property type="project" value="UniProtKB-UniRule"/>
</dbReference>
<feature type="region of interest" description="Disordered" evidence="2">
    <location>
        <begin position="84"/>
        <end position="138"/>
    </location>
</feature>
<feature type="domain" description="RRM" evidence="3">
    <location>
        <begin position="13"/>
        <end position="92"/>
    </location>
</feature>